<name>A0A1X7KLF2_9BACT</name>
<dbReference type="STRING" id="1028.SAMN05661096_02845"/>
<proteinExistence type="predicted"/>
<organism evidence="1 2">
    <name type="scientific">Marivirga sericea</name>
    <dbReference type="NCBI Taxonomy" id="1028"/>
    <lineage>
        <taxon>Bacteria</taxon>
        <taxon>Pseudomonadati</taxon>
        <taxon>Bacteroidota</taxon>
        <taxon>Cytophagia</taxon>
        <taxon>Cytophagales</taxon>
        <taxon>Marivirgaceae</taxon>
        <taxon>Marivirga</taxon>
    </lineage>
</organism>
<accession>A0A1X7KLF2</accession>
<dbReference type="AlphaFoldDB" id="A0A1X7KLF2"/>
<protein>
    <submittedName>
        <fullName evidence="1">Uncharacterized protein</fullName>
    </submittedName>
</protein>
<reference evidence="2" key="1">
    <citation type="submission" date="2017-04" db="EMBL/GenBank/DDBJ databases">
        <authorList>
            <person name="Varghese N."/>
            <person name="Submissions S."/>
        </authorList>
    </citation>
    <scope>NUCLEOTIDE SEQUENCE [LARGE SCALE GENOMIC DNA]</scope>
    <source>
        <strain evidence="2">DSM 4125</strain>
    </source>
</reference>
<keyword evidence="2" id="KW-1185">Reference proteome</keyword>
<sequence length="154" mass="17564">MESIIKKSIVLILIVSIFACQVDSNCNTLNVDYVTFNTVSLNANAEEINVQVIFDSIVSPQTDSVFFLEDTLQNFQLPLSPVENQTDFFFYYGPFIDTIRFTYEKRNTVDSPECGIDMQYFGMDTAFQTFDSLIIVNDTLKSTLNAPNIKLFIF</sequence>
<evidence type="ECO:0000313" key="1">
    <source>
        <dbReference type="EMBL" id="SMG41964.1"/>
    </source>
</evidence>
<gene>
    <name evidence="1" type="ORF">SAMN05661096_02845</name>
</gene>
<dbReference type="Pfam" id="PF20050">
    <property type="entry name" value="DUF6452"/>
    <property type="match status" value="1"/>
</dbReference>
<dbReference type="EMBL" id="FXAW01000006">
    <property type="protein sequence ID" value="SMG41964.1"/>
    <property type="molecule type" value="Genomic_DNA"/>
</dbReference>
<dbReference type="RefSeq" id="WP_085518011.1">
    <property type="nucleotide sequence ID" value="NZ_FXAW01000006.1"/>
</dbReference>
<dbReference type="PROSITE" id="PS51257">
    <property type="entry name" value="PROKAR_LIPOPROTEIN"/>
    <property type="match status" value="1"/>
</dbReference>
<dbReference type="Proteomes" id="UP000193804">
    <property type="component" value="Unassembled WGS sequence"/>
</dbReference>
<evidence type="ECO:0000313" key="2">
    <source>
        <dbReference type="Proteomes" id="UP000193804"/>
    </source>
</evidence>
<dbReference type="OrthoDB" id="9834094at2"/>
<dbReference type="InterPro" id="IPR045607">
    <property type="entry name" value="DUF6452"/>
</dbReference>